<evidence type="ECO:0000313" key="2">
    <source>
        <dbReference type="Proteomes" id="UP000198362"/>
    </source>
</evidence>
<organism evidence="1 2">
    <name type="scientific">Asanoa hainanensis</name>
    <dbReference type="NCBI Taxonomy" id="560556"/>
    <lineage>
        <taxon>Bacteria</taxon>
        <taxon>Bacillati</taxon>
        <taxon>Actinomycetota</taxon>
        <taxon>Actinomycetes</taxon>
        <taxon>Micromonosporales</taxon>
        <taxon>Micromonosporaceae</taxon>
        <taxon>Asanoa</taxon>
    </lineage>
</organism>
<sequence>MTARQQAPNQVTQRSQVTQRARPALFVVPAEWPTGFDPTRGLLVTLDWCSGRVVSEERVEYVGERWSPVRHPFVVSAVLFLADAGYRHGHRSRPVAPGQPAA</sequence>
<dbReference type="Proteomes" id="UP000198362">
    <property type="component" value="Unassembled WGS sequence"/>
</dbReference>
<evidence type="ECO:0000313" key="1">
    <source>
        <dbReference type="EMBL" id="SNT56006.1"/>
    </source>
</evidence>
<proteinExistence type="predicted"/>
<protein>
    <submittedName>
        <fullName evidence="1">Uncharacterized protein</fullName>
    </submittedName>
</protein>
<gene>
    <name evidence="1" type="ORF">SAMN05421812_109304</name>
</gene>
<reference evidence="1 2" key="1">
    <citation type="submission" date="2017-06" db="EMBL/GenBank/DDBJ databases">
        <authorList>
            <person name="Kim H.J."/>
            <person name="Triplett B.A."/>
        </authorList>
    </citation>
    <scope>NUCLEOTIDE SEQUENCE [LARGE SCALE GENOMIC DNA]</scope>
    <source>
        <strain evidence="1 2">CGMCC 4.5593</strain>
    </source>
</reference>
<name>A0A239NMA6_9ACTN</name>
<dbReference type="RefSeq" id="WP_089252210.1">
    <property type="nucleotide sequence ID" value="NZ_FZPH01000009.1"/>
</dbReference>
<dbReference type="EMBL" id="FZPH01000009">
    <property type="protein sequence ID" value="SNT56006.1"/>
    <property type="molecule type" value="Genomic_DNA"/>
</dbReference>
<keyword evidence="2" id="KW-1185">Reference proteome</keyword>
<dbReference type="AlphaFoldDB" id="A0A239NMA6"/>
<accession>A0A239NMA6</accession>
<dbReference type="OrthoDB" id="9847576at2"/>